<organism evidence="1 2">
    <name type="scientific">Monilinia laxa</name>
    <name type="common">Brown rot fungus</name>
    <name type="synonym">Sclerotinia laxa</name>
    <dbReference type="NCBI Taxonomy" id="61186"/>
    <lineage>
        <taxon>Eukaryota</taxon>
        <taxon>Fungi</taxon>
        <taxon>Dikarya</taxon>
        <taxon>Ascomycota</taxon>
        <taxon>Pezizomycotina</taxon>
        <taxon>Leotiomycetes</taxon>
        <taxon>Helotiales</taxon>
        <taxon>Sclerotiniaceae</taxon>
        <taxon>Monilinia</taxon>
    </lineage>
</organism>
<sequence>MYYNKITAPKKRAHFPHVDPAKQNTRCMYRVPKVPKVNGLSTGKTLGSPSWSRVCRVSGEGGSRFVMTGIWDSVGFVWVE</sequence>
<name>A0A5N6KEM0_MONLA</name>
<keyword evidence="2" id="KW-1185">Reference proteome</keyword>
<evidence type="ECO:0000313" key="2">
    <source>
        <dbReference type="Proteomes" id="UP000326757"/>
    </source>
</evidence>
<comment type="caution">
    <text evidence="1">The sequence shown here is derived from an EMBL/GenBank/DDBJ whole genome shotgun (WGS) entry which is preliminary data.</text>
</comment>
<proteinExistence type="predicted"/>
<dbReference type="AlphaFoldDB" id="A0A5N6KEM0"/>
<dbReference type="Proteomes" id="UP000326757">
    <property type="component" value="Unassembled WGS sequence"/>
</dbReference>
<reference evidence="1 2" key="1">
    <citation type="submission" date="2019-06" db="EMBL/GenBank/DDBJ databases">
        <title>Genome Sequence of the Brown Rot Fungal Pathogen Monilinia laxa.</title>
        <authorList>
            <person name="De Miccolis Angelini R.M."/>
            <person name="Landi L."/>
            <person name="Abate D."/>
            <person name="Pollastro S."/>
            <person name="Romanazzi G."/>
            <person name="Faretra F."/>
        </authorList>
    </citation>
    <scope>NUCLEOTIDE SEQUENCE [LARGE SCALE GENOMIC DNA]</scope>
    <source>
        <strain evidence="1 2">Mlax316</strain>
    </source>
</reference>
<protein>
    <submittedName>
        <fullName evidence="1">Uncharacterized protein</fullName>
    </submittedName>
</protein>
<evidence type="ECO:0000313" key="1">
    <source>
        <dbReference type="EMBL" id="KAB8302230.1"/>
    </source>
</evidence>
<accession>A0A5N6KEM0</accession>
<dbReference type="EMBL" id="VIGI01000003">
    <property type="protein sequence ID" value="KAB8302230.1"/>
    <property type="molecule type" value="Genomic_DNA"/>
</dbReference>
<gene>
    <name evidence="1" type="ORF">EYC80_005674</name>
</gene>